<protein>
    <submittedName>
        <fullName evidence="2">Glycosyltransferase family 4 protein</fullName>
    </submittedName>
</protein>
<dbReference type="RefSeq" id="WP_217333735.1">
    <property type="nucleotide sequence ID" value="NZ_JAHQZT010000003.1"/>
</dbReference>
<dbReference type="EMBL" id="JAHQZT010000003">
    <property type="protein sequence ID" value="MBV0932306.1"/>
    <property type="molecule type" value="Genomic_DNA"/>
</dbReference>
<dbReference type="InterPro" id="IPR001296">
    <property type="entry name" value="Glyco_trans_1"/>
</dbReference>
<dbReference type="PANTHER" id="PTHR46401">
    <property type="entry name" value="GLYCOSYLTRANSFERASE WBBK-RELATED"/>
    <property type="match status" value="1"/>
</dbReference>
<organism evidence="2 3">
    <name type="scientific">Marinobacterium weihaiense</name>
    <dbReference type="NCBI Taxonomy" id="2851016"/>
    <lineage>
        <taxon>Bacteria</taxon>
        <taxon>Pseudomonadati</taxon>
        <taxon>Pseudomonadota</taxon>
        <taxon>Gammaproteobacteria</taxon>
        <taxon>Oceanospirillales</taxon>
        <taxon>Oceanospirillaceae</taxon>
        <taxon>Marinobacterium</taxon>
    </lineage>
</organism>
<reference evidence="2 3" key="1">
    <citation type="submission" date="2021-06" db="EMBL/GenBank/DDBJ databases">
        <title>Bacterium isolated from marine sediment.</title>
        <authorList>
            <person name="Zhu K.-L."/>
            <person name="Du Z.-J."/>
            <person name="Liang Q.-Y."/>
        </authorList>
    </citation>
    <scope>NUCLEOTIDE SEQUENCE [LARGE SCALE GENOMIC DNA]</scope>
    <source>
        <strain evidence="2 3">A346</strain>
    </source>
</reference>
<evidence type="ECO:0000259" key="1">
    <source>
        <dbReference type="Pfam" id="PF00534"/>
    </source>
</evidence>
<proteinExistence type="predicted"/>
<dbReference type="PANTHER" id="PTHR46401:SF9">
    <property type="entry name" value="MANNOSYLTRANSFERASE A"/>
    <property type="match status" value="1"/>
</dbReference>
<comment type="caution">
    <text evidence="2">The sequence shown here is derived from an EMBL/GenBank/DDBJ whole genome shotgun (WGS) entry which is preliminary data.</text>
</comment>
<gene>
    <name evidence="2" type="ORF">KTN04_03005</name>
</gene>
<dbReference type="Proteomes" id="UP000755551">
    <property type="component" value="Unassembled WGS sequence"/>
</dbReference>
<sequence>MKTIFIDCSYLADHPELNTGIQRVVRKTVANFKTLAPGEWDIQLVKISNGQFSLLQESDLYPKAELPAAQAGQSLPFKVRLSNYLRGVYQAGREFVSAVCGHHKGVRHFLYAPKNQLGLGMFVHWLLLKPARAAVRLVRRPAAQPSSSDIDRVQRGDVLLLLDSTWYSNIWPSVEAAKAQGASVTAVIYDLIPITHSQFCDDFLAKVFKGWFHDSVAYVDRYIGISQTVQRDLESFMNRELGTQALRDKQFDYFLLGGDIAERTVTATVDMRPELQRAFDGGSCYLIVSTVEPRKNHVFLLDTFENLWRDSAQDVRLIIVGRPGWKVDALLERIRCHPELGRRLYYFSDLDDREVGYSYDNAKALVFPSIVEGFGLPILESLNRGLPVLASDTPVHREVGGEQVGYFSLDDHKSLLRWIETFEAEGIPEALQVEPGFYGMTWLQSSQMLFDKVVRD</sequence>
<dbReference type="CDD" id="cd03809">
    <property type="entry name" value="GT4_MtfB-like"/>
    <property type="match status" value="1"/>
</dbReference>
<evidence type="ECO:0000313" key="2">
    <source>
        <dbReference type="EMBL" id="MBV0932306.1"/>
    </source>
</evidence>
<dbReference type="Pfam" id="PF00534">
    <property type="entry name" value="Glycos_transf_1"/>
    <property type="match status" value="1"/>
</dbReference>
<accession>A0ABS6M8T8</accession>
<evidence type="ECO:0000313" key="3">
    <source>
        <dbReference type="Proteomes" id="UP000755551"/>
    </source>
</evidence>
<feature type="domain" description="Glycosyl transferase family 1" evidence="1">
    <location>
        <begin position="284"/>
        <end position="406"/>
    </location>
</feature>
<name>A0ABS6M8T8_9GAMM</name>
<keyword evidence="3" id="KW-1185">Reference proteome</keyword>